<evidence type="ECO:0000256" key="6">
    <source>
        <dbReference type="RuleBase" id="RU363076"/>
    </source>
</evidence>
<evidence type="ECO:0000256" key="1">
    <source>
        <dbReference type="ARBA" id="ARBA00004370"/>
    </source>
</evidence>
<keyword evidence="6" id="KW-1003">Cell membrane</keyword>
<dbReference type="PANTHER" id="PTHR23427">
    <property type="entry name" value="SURFEIT LOCUS PROTEIN"/>
    <property type="match status" value="1"/>
</dbReference>
<dbReference type="InterPro" id="IPR045214">
    <property type="entry name" value="Surf1/Surf4"/>
</dbReference>
<evidence type="ECO:0000256" key="3">
    <source>
        <dbReference type="ARBA" id="ARBA00022692"/>
    </source>
</evidence>
<proteinExistence type="inferred from homology"/>
<evidence type="ECO:0000256" key="5">
    <source>
        <dbReference type="ARBA" id="ARBA00023136"/>
    </source>
</evidence>
<keyword evidence="5 6" id="KW-0472">Membrane</keyword>
<dbReference type="EMBL" id="JAXAFJ010000011">
    <property type="protein sequence ID" value="MDX6807317.1"/>
    <property type="molecule type" value="Genomic_DNA"/>
</dbReference>
<sequence>MSEVGSGRPGRPAVRTILAVALGLIGLAILLGLGTWQVQRLHWKEGIMARAADRVAQPAVPAGAVLAQQPIEFDAWEYRPVSARGTFRHDLESRVYTLLGEPRGPLEGPGYWILTPLERVGGGFIIVNRGFVPLDRAGPEFRPEAQVQGDLTVQGLLRAPEARNPFTPDDKPQQRLFYARDAGAIGAGLGLDAVAPFTLDARESGPAGLPQGGETRLTFTNRHMEYALTWYGLAASLAAVMVAAFWRRRRAI</sequence>
<accession>A0ABU4RR76</accession>
<evidence type="ECO:0000313" key="8">
    <source>
        <dbReference type="Proteomes" id="UP001274321"/>
    </source>
</evidence>
<reference evidence="7 8" key="1">
    <citation type="submission" date="2023-11" db="EMBL/GenBank/DDBJ databases">
        <authorList>
            <person name="Bao R."/>
        </authorList>
    </citation>
    <scope>NUCLEOTIDE SEQUENCE [LARGE SCALE GENOMIC DNA]</scope>
    <source>
        <strain evidence="7 8">PJ23</strain>
    </source>
</reference>
<dbReference type="CDD" id="cd06662">
    <property type="entry name" value="SURF1"/>
    <property type="match status" value="1"/>
</dbReference>
<protein>
    <recommendedName>
        <fullName evidence="6">SURF1-like protein</fullName>
    </recommendedName>
</protein>
<dbReference type="InterPro" id="IPR002994">
    <property type="entry name" value="Surf1/Shy1"/>
</dbReference>
<comment type="subcellular location">
    <subcellularLocation>
        <location evidence="6">Cell membrane</location>
        <topology evidence="6">Multi-pass membrane protein</topology>
    </subcellularLocation>
    <subcellularLocation>
        <location evidence="1">Membrane</location>
    </subcellularLocation>
</comment>
<organism evidence="7 8">
    <name type="scientific">Terrihabitans rhizophilus</name>
    <dbReference type="NCBI Taxonomy" id="3092662"/>
    <lineage>
        <taxon>Bacteria</taxon>
        <taxon>Pseudomonadati</taxon>
        <taxon>Pseudomonadota</taxon>
        <taxon>Alphaproteobacteria</taxon>
        <taxon>Hyphomicrobiales</taxon>
        <taxon>Terrihabitans</taxon>
    </lineage>
</organism>
<evidence type="ECO:0000313" key="7">
    <source>
        <dbReference type="EMBL" id="MDX6807317.1"/>
    </source>
</evidence>
<dbReference type="RefSeq" id="WP_319845448.1">
    <property type="nucleotide sequence ID" value="NZ_JAXAFJ010000011.1"/>
</dbReference>
<comment type="caution">
    <text evidence="7">The sequence shown here is derived from an EMBL/GenBank/DDBJ whole genome shotgun (WGS) entry which is preliminary data.</text>
</comment>
<feature type="transmembrane region" description="Helical" evidence="6">
    <location>
        <begin position="228"/>
        <end position="246"/>
    </location>
</feature>
<gene>
    <name evidence="7" type="ORF">SCD90_14690</name>
</gene>
<dbReference type="PROSITE" id="PS50895">
    <property type="entry name" value="SURF1"/>
    <property type="match status" value="1"/>
</dbReference>
<comment type="similarity">
    <text evidence="2 6">Belongs to the SURF1 family.</text>
</comment>
<evidence type="ECO:0000256" key="4">
    <source>
        <dbReference type="ARBA" id="ARBA00022989"/>
    </source>
</evidence>
<dbReference type="Pfam" id="PF02104">
    <property type="entry name" value="SURF1"/>
    <property type="match status" value="1"/>
</dbReference>
<name>A0ABU4RR76_9HYPH</name>
<evidence type="ECO:0000256" key="2">
    <source>
        <dbReference type="ARBA" id="ARBA00007165"/>
    </source>
</evidence>
<keyword evidence="8" id="KW-1185">Reference proteome</keyword>
<keyword evidence="4 6" id="KW-1133">Transmembrane helix</keyword>
<feature type="transmembrane region" description="Helical" evidence="6">
    <location>
        <begin position="12"/>
        <end position="36"/>
    </location>
</feature>
<dbReference type="Proteomes" id="UP001274321">
    <property type="component" value="Unassembled WGS sequence"/>
</dbReference>
<keyword evidence="3 6" id="KW-0812">Transmembrane</keyword>
<dbReference type="PANTHER" id="PTHR23427:SF2">
    <property type="entry name" value="SURFEIT LOCUS PROTEIN 1"/>
    <property type="match status" value="1"/>
</dbReference>